<comment type="caution">
    <text evidence="1">The sequence shown here is derived from an EMBL/GenBank/DDBJ whole genome shotgun (WGS) entry which is preliminary data.</text>
</comment>
<name>A0A7C9HR00_9DEIO</name>
<dbReference type="RefSeq" id="WP_157458506.1">
    <property type="nucleotide sequence ID" value="NZ_WQLB01000006.1"/>
</dbReference>
<organism evidence="1 2">
    <name type="scientific">Deinococcus arboris</name>
    <dbReference type="NCBI Taxonomy" id="2682977"/>
    <lineage>
        <taxon>Bacteria</taxon>
        <taxon>Thermotogati</taxon>
        <taxon>Deinococcota</taxon>
        <taxon>Deinococci</taxon>
        <taxon>Deinococcales</taxon>
        <taxon>Deinococcaceae</taxon>
        <taxon>Deinococcus</taxon>
    </lineage>
</organism>
<evidence type="ECO:0000313" key="1">
    <source>
        <dbReference type="EMBL" id="MVN86453.1"/>
    </source>
</evidence>
<keyword evidence="2" id="KW-1185">Reference proteome</keyword>
<proteinExistence type="predicted"/>
<reference evidence="1 2" key="1">
    <citation type="submission" date="2019-12" db="EMBL/GenBank/DDBJ databases">
        <title>Deinococcus sp. HMF7620 Genome sequencing and assembly.</title>
        <authorList>
            <person name="Kang H."/>
            <person name="Kim H."/>
            <person name="Joh K."/>
        </authorList>
    </citation>
    <scope>NUCLEOTIDE SEQUENCE [LARGE SCALE GENOMIC DNA]</scope>
    <source>
        <strain evidence="1 2">HMF7620</strain>
    </source>
</reference>
<dbReference type="AlphaFoldDB" id="A0A7C9HR00"/>
<protein>
    <submittedName>
        <fullName evidence="1">Uncharacterized protein</fullName>
    </submittedName>
</protein>
<accession>A0A7C9HR00</accession>
<dbReference type="Proteomes" id="UP000483286">
    <property type="component" value="Unassembled WGS sequence"/>
</dbReference>
<dbReference type="EMBL" id="WQLB01000006">
    <property type="protein sequence ID" value="MVN86453.1"/>
    <property type="molecule type" value="Genomic_DNA"/>
</dbReference>
<evidence type="ECO:0000313" key="2">
    <source>
        <dbReference type="Proteomes" id="UP000483286"/>
    </source>
</evidence>
<sequence length="760" mass="86008">MLTLFNSFTVPDVPNVQIYRDDEKRHKFYMVSERASIARDDENRPIFTFILYARDLDRVASGDLEVERGYLQVTTRAGVSQEQEDKIRAHLKDKLADEQRRGWWFLNLPFAQTEPELGYPPIWLSGTVQFTAVTPSMVIYTAGSKEPSLIDSNLASFSADLNQDGAELFRQALEKGNVLAGVQYQLKFAARIPAIKIVIDGDRGEFYKEVKNYIHKRYESHHSRSIFGITYYSRSYVHEWDELSSITKFRDTFHNLTITVDDSSLPGAEQNAQKDDLEKMAFEIFQTNVLPTFFQPALQEVAKEVENPAAAIPVNTENTGRIHMEITRSQLVEKAANPSVQFSQAITPDEVKALTSYLDLSNTFFQELDVTVSANVNFAADPVYALKVFMDYDQQDEVRGIHVKKAKEFLFKTADQPGRFRQVMAKAADGAPKDRYRYWSEISYKDTGETIRVPATGATDTNERQLVISYRRLGFVKVNLLLGRMPDNVKAVQVAMKYPGYSGPSAQQTFELSPDKPAATFFTYTGKPGGAAASDPGPYRYQASFILADGQRMDLPEQSGQAENLSITDPFEQTMTTRFMAQADFSVVEKIEVNARYRDAAHDFSAEHHAEFTKNGEPSAWALGLRDPNKRDFVYDVLILYKNGARSDQNGKKGELGTSLACGEGAVDALEVSVIPSTTDWTKYKLVLAYLRYQDAANQIDEQINYTFRPEMQADQTWKVLLRNAQLRTYSYRLRYVGVNPADNHEVTWTPTEDPILVVP</sequence>
<gene>
    <name evidence="1" type="ORF">GO986_06710</name>
</gene>